<evidence type="ECO:0000313" key="3">
    <source>
        <dbReference type="Proteomes" id="UP001172673"/>
    </source>
</evidence>
<name>A0AA38X4W9_9EURO</name>
<gene>
    <name evidence="2" type="ORF">H2200_008726</name>
</gene>
<dbReference type="AlphaFoldDB" id="A0AA38X4W9"/>
<keyword evidence="3" id="KW-1185">Reference proteome</keyword>
<dbReference type="Proteomes" id="UP001172673">
    <property type="component" value="Unassembled WGS sequence"/>
</dbReference>
<reference evidence="2" key="1">
    <citation type="submission" date="2022-10" db="EMBL/GenBank/DDBJ databases">
        <title>Culturing micro-colonial fungi from biological soil crusts in the Mojave desert and describing Neophaeococcomyces mojavensis, and introducing the new genera and species Taxawa tesnikishii.</title>
        <authorList>
            <person name="Kurbessoian T."/>
            <person name="Stajich J.E."/>
        </authorList>
    </citation>
    <scope>NUCLEOTIDE SEQUENCE</scope>
    <source>
        <strain evidence="2">TK_41</strain>
    </source>
</reference>
<sequence length="183" mass="20403">MTIPPGQNRPLHTCTKRNWMALSSLSALCFLEELSPDLHLQREILDMLHRLLATLLRRHEALRREDTVAHHREEEGTVEEDEGQKTIPTFHARQIQDHRPRLGGVGDHLHTRGLHPEHHQEGGVHQVEVRRDEGDEVQAIVLGAAIAAAAAAVEREVGQGADLGTVAGGERARGVLHFHSTFR</sequence>
<feature type="region of interest" description="Disordered" evidence="1">
    <location>
        <begin position="67"/>
        <end position="87"/>
    </location>
</feature>
<protein>
    <submittedName>
        <fullName evidence="2">Uncharacterized protein</fullName>
    </submittedName>
</protein>
<proteinExistence type="predicted"/>
<organism evidence="2 3">
    <name type="scientific">Cladophialophora chaetospira</name>
    <dbReference type="NCBI Taxonomy" id="386627"/>
    <lineage>
        <taxon>Eukaryota</taxon>
        <taxon>Fungi</taxon>
        <taxon>Dikarya</taxon>
        <taxon>Ascomycota</taxon>
        <taxon>Pezizomycotina</taxon>
        <taxon>Eurotiomycetes</taxon>
        <taxon>Chaetothyriomycetidae</taxon>
        <taxon>Chaetothyriales</taxon>
        <taxon>Herpotrichiellaceae</taxon>
        <taxon>Cladophialophora</taxon>
    </lineage>
</organism>
<comment type="caution">
    <text evidence="2">The sequence shown here is derived from an EMBL/GenBank/DDBJ whole genome shotgun (WGS) entry which is preliminary data.</text>
</comment>
<evidence type="ECO:0000313" key="2">
    <source>
        <dbReference type="EMBL" id="KAJ9606718.1"/>
    </source>
</evidence>
<accession>A0AA38X4W9</accession>
<evidence type="ECO:0000256" key="1">
    <source>
        <dbReference type="SAM" id="MobiDB-lite"/>
    </source>
</evidence>
<dbReference type="EMBL" id="JAPDRK010000013">
    <property type="protein sequence ID" value="KAJ9606718.1"/>
    <property type="molecule type" value="Genomic_DNA"/>
</dbReference>